<dbReference type="InterPro" id="IPR017452">
    <property type="entry name" value="GPCR_Rhodpsn_7TM"/>
</dbReference>
<dbReference type="RefSeq" id="XP_020892178.2">
    <property type="nucleotide sequence ID" value="XM_021036519.2"/>
</dbReference>
<proteinExistence type="inferred from homology"/>
<feature type="transmembrane region" description="Helical" evidence="8">
    <location>
        <begin position="260"/>
        <end position="284"/>
    </location>
</feature>
<feature type="transmembrane region" description="Helical" evidence="8">
    <location>
        <begin position="110"/>
        <end position="129"/>
    </location>
</feature>
<feature type="transmembrane region" description="Helical" evidence="8">
    <location>
        <begin position="168"/>
        <end position="193"/>
    </location>
</feature>
<dbReference type="PANTHER" id="PTHR22750">
    <property type="entry name" value="G-PROTEIN COUPLED RECEPTOR"/>
    <property type="match status" value="1"/>
</dbReference>
<evidence type="ECO:0000256" key="1">
    <source>
        <dbReference type="ARBA" id="ARBA00004651"/>
    </source>
</evidence>
<keyword evidence="2" id="KW-1003">Cell membrane</keyword>
<name>A0A913WPM1_EXADI</name>
<dbReference type="Proteomes" id="UP000887567">
    <property type="component" value="Unplaced"/>
</dbReference>
<evidence type="ECO:0000313" key="11">
    <source>
        <dbReference type="Proteomes" id="UP000887567"/>
    </source>
</evidence>
<dbReference type="SUPFAM" id="SSF81321">
    <property type="entry name" value="Family A G protein-coupled receptor-like"/>
    <property type="match status" value="1"/>
</dbReference>
<accession>A0A913WPM1</accession>
<evidence type="ECO:0000256" key="3">
    <source>
        <dbReference type="ARBA" id="ARBA00022692"/>
    </source>
</evidence>
<dbReference type="PROSITE" id="PS50262">
    <property type="entry name" value="G_PROTEIN_RECEP_F1_2"/>
    <property type="match status" value="1"/>
</dbReference>
<keyword evidence="6" id="KW-0297">G-protein coupled receptor</keyword>
<evidence type="ECO:0000256" key="7">
    <source>
        <dbReference type="SAM" id="MobiDB-lite"/>
    </source>
</evidence>
<dbReference type="OMA" id="GMIWITS"/>
<evidence type="ECO:0000256" key="2">
    <source>
        <dbReference type="ARBA" id="ARBA00022475"/>
    </source>
</evidence>
<dbReference type="PRINTS" id="PR00237">
    <property type="entry name" value="GPCRRHODOPSN"/>
</dbReference>
<evidence type="ECO:0000256" key="8">
    <source>
        <dbReference type="SAM" id="Phobius"/>
    </source>
</evidence>
<comment type="subcellular location">
    <subcellularLocation>
        <location evidence="1">Cell membrane</location>
        <topology evidence="1">Multi-pass membrane protein</topology>
    </subcellularLocation>
</comment>
<dbReference type="AlphaFoldDB" id="A0A913WPM1"/>
<dbReference type="InterPro" id="IPR000276">
    <property type="entry name" value="GPCR_Rhodpsn"/>
</dbReference>
<dbReference type="KEGG" id="epa:110231503"/>
<keyword evidence="4 8" id="KW-1133">Transmembrane helix</keyword>
<reference evidence="10" key="1">
    <citation type="submission" date="2022-11" db="UniProtKB">
        <authorList>
            <consortium name="EnsemblMetazoa"/>
        </authorList>
    </citation>
    <scope>IDENTIFICATION</scope>
</reference>
<dbReference type="SMART" id="SM01381">
    <property type="entry name" value="7TM_GPCR_Srsx"/>
    <property type="match status" value="1"/>
</dbReference>
<evidence type="ECO:0000313" key="10">
    <source>
        <dbReference type="EnsemblMetazoa" id="XP_020892178.2"/>
    </source>
</evidence>
<dbReference type="Pfam" id="PF00001">
    <property type="entry name" value="7tm_1"/>
    <property type="match status" value="1"/>
</dbReference>
<feature type="compositionally biased region" description="Basic and acidic residues" evidence="7">
    <location>
        <begin position="325"/>
        <end position="335"/>
    </location>
</feature>
<dbReference type="EnsemblMetazoa" id="XM_021036519.2">
    <property type="protein sequence ID" value="XP_020892178.2"/>
    <property type="gene ID" value="LOC110231503"/>
</dbReference>
<comment type="similarity">
    <text evidence="6">Belongs to the G-protein coupled receptor 1 family.</text>
</comment>
<sequence>MNGSGENFCHAASLGLSHTIIIQTVVFLTNTLNIIGSIAAILQNSIIIWTVRKHLELHQPSFVLLACLAFADLLSGSTSQPSWVAYRLAEYYQMWRVACCSYTIFKLSNLWHYVSFLTLTIITIDRFLALHYHLRYMEMVTIPRVLVAYGMIWITSIALLVPTFTNDYALTAIVLLTASFLCFIIILMCYYQIYKITRRHHRQIRNQDSTHSMAHHKSRMIKIKKSSTTYLLVTMVLFVSVFPVIAYFVSYIVIGYKGFVVWFLDVSVALWLLTTAINPMVYFWRMTELRRAVKMEMKRSLRRNNNIIDPGNHRSSRQSSHQSKTRKETWNDKSTQKNHPS</sequence>
<feature type="region of interest" description="Disordered" evidence="7">
    <location>
        <begin position="304"/>
        <end position="341"/>
    </location>
</feature>
<dbReference type="CDD" id="cd00637">
    <property type="entry name" value="7tm_classA_rhodopsin-like"/>
    <property type="match status" value="1"/>
</dbReference>
<dbReference type="OrthoDB" id="9894375at2759"/>
<feature type="transmembrane region" description="Helical" evidence="8">
    <location>
        <begin position="20"/>
        <end position="42"/>
    </location>
</feature>
<keyword evidence="5 8" id="KW-0472">Membrane</keyword>
<dbReference type="GO" id="GO:0004930">
    <property type="term" value="F:G protein-coupled receptor activity"/>
    <property type="evidence" value="ECO:0007669"/>
    <property type="project" value="UniProtKB-KW"/>
</dbReference>
<keyword evidence="3 6" id="KW-0812">Transmembrane</keyword>
<keyword evidence="6" id="KW-0807">Transducer</keyword>
<feature type="transmembrane region" description="Helical" evidence="8">
    <location>
        <begin position="62"/>
        <end position="86"/>
    </location>
</feature>
<dbReference type="GeneID" id="110231503"/>
<dbReference type="PROSITE" id="PS00237">
    <property type="entry name" value="G_PROTEIN_RECEP_F1_1"/>
    <property type="match status" value="1"/>
</dbReference>
<feature type="domain" description="G-protein coupled receptors family 1 profile" evidence="9">
    <location>
        <begin position="43"/>
        <end position="282"/>
    </location>
</feature>
<feature type="transmembrane region" description="Helical" evidence="8">
    <location>
        <begin position="229"/>
        <end position="254"/>
    </location>
</feature>
<evidence type="ECO:0000256" key="4">
    <source>
        <dbReference type="ARBA" id="ARBA00022989"/>
    </source>
</evidence>
<organism evidence="10 11">
    <name type="scientific">Exaiptasia diaphana</name>
    <name type="common">Tropical sea anemone</name>
    <name type="synonym">Aiptasia pulchella</name>
    <dbReference type="NCBI Taxonomy" id="2652724"/>
    <lineage>
        <taxon>Eukaryota</taxon>
        <taxon>Metazoa</taxon>
        <taxon>Cnidaria</taxon>
        <taxon>Anthozoa</taxon>
        <taxon>Hexacorallia</taxon>
        <taxon>Actiniaria</taxon>
        <taxon>Aiptasiidae</taxon>
        <taxon>Exaiptasia</taxon>
    </lineage>
</organism>
<keyword evidence="11" id="KW-1185">Reference proteome</keyword>
<dbReference type="GO" id="GO:0005886">
    <property type="term" value="C:plasma membrane"/>
    <property type="evidence" value="ECO:0007669"/>
    <property type="project" value="UniProtKB-SubCell"/>
</dbReference>
<keyword evidence="6" id="KW-0675">Receptor</keyword>
<protein>
    <recommendedName>
        <fullName evidence="9">G-protein coupled receptors family 1 profile domain-containing protein</fullName>
    </recommendedName>
</protein>
<evidence type="ECO:0000256" key="6">
    <source>
        <dbReference type="RuleBase" id="RU000688"/>
    </source>
</evidence>
<dbReference type="Gene3D" id="1.20.1070.10">
    <property type="entry name" value="Rhodopsin 7-helix transmembrane proteins"/>
    <property type="match status" value="1"/>
</dbReference>
<evidence type="ECO:0000256" key="5">
    <source>
        <dbReference type="ARBA" id="ARBA00023136"/>
    </source>
</evidence>
<feature type="transmembrane region" description="Helical" evidence="8">
    <location>
        <begin position="141"/>
        <end position="162"/>
    </location>
</feature>
<evidence type="ECO:0000259" key="9">
    <source>
        <dbReference type="PROSITE" id="PS50262"/>
    </source>
</evidence>